<comment type="cofactor">
    <cofactor evidence="1">
        <name>FAD</name>
        <dbReference type="ChEBI" id="CHEBI:57692"/>
    </cofactor>
</comment>
<evidence type="ECO:0000256" key="10">
    <source>
        <dbReference type="RuleBase" id="RU362075"/>
    </source>
</evidence>
<dbReference type="EMBL" id="CP031165">
    <property type="protein sequence ID" value="AXV08699.1"/>
    <property type="molecule type" value="Genomic_DNA"/>
</dbReference>
<dbReference type="NCBIfam" id="TIGR02734">
    <property type="entry name" value="crtI_fam"/>
    <property type="match status" value="1"/>
</dbReference>
<dbReference type="OrthoDB" id="9774675at2"/>
<dbReference type="Proteomes" id="UP000264006">
    <property type="component" value="Chromosome"/>
</dbReference>
<organism evidence="12 13">
    <name type="scientific">Euzebya pacifica</name>
    <dbReference type="NCBI Taxonomy" id="1608957"/>
    <lineage>
        <taxon>Bacteria</taxon>
        <taxon>Bacillati</taxon>
        <taxon>Actinomycetota</taxon>
        <taxon>Nitriliruptoria</taxon>
        <taxon>Euzebyales</taxon>
    </lineage>
</organism>
<dbReference type="PROSITE" id="PS51318">
    <property type="entry name" value="TAT"/>
    <property type="match status" value="1"/>
</dbReference>
<keyword evidence="13" id="KW-1185">Reference proteome</keyword>
<accession>A0A346Y2K2</accession>
<dbReference type="PANTHER" id="PTHR43734:SF7">
    <property type="entry name" value="4,4'-DIAPONEUROSPORENE OXYGENASE"/>
    <property type="match status" value="1"/>
</dbReference>
<proteinExistence type="inferred from homology"/>
<evidence type="ECO:0000313" key="13">
    <source>
        <dbReference type="Proteomes" id="UP000264006"/>
    </source>
</evidence>
<feature type="domain" description="Amine oxidase" evidence="11">
    <location>
        <begin position="15"/>
        <end position="496"/>
    </location>
</feature>
<dbReference type="RefSeq" id="WP_114593006.1">
    <property type="nucleotide sequence ID" value="NZ_CP031165.1"/>
</dbReference>
<evidence type="ECO:0000256" key="6">
    <source>
        <dbReference type="ARBA" id="ARBA00039159"/>
    </source>
</evidence>
<dbReference type="GO" id="GO:0016117">
    <property type="term" value="P:carotenoid biosynthetic process"/>
    <property type="evidence" value="ECO:0007669"/>
    <property type="project" value="UniProtKB-KW"/>
</dbReference>
<evidence type="ECO:0000256" key="4">
    <source>
        <dbReference type="ARBA" id="ARBA00037901"/>
    </source>
</evidence>
<gene>
    <name evidence="12" type="ORF">DVS28_a4031</name>
</gene>
<reference evidence="12 13" key="1">
    <citation type="submission" date="2018-09" db="EMBL/GenBank/DDBJ databases">
        <title>Complete genome sequence of Euzebya sp. DY32-46 isolated from seawater of Pacific Ocean.</title>
        <authorList>
            <person name="Xu L."/>
            <person name="Wu Y.-H."/>
            <person name="Xu X.-W."/>
        </authorList>
    </citation>
    <scope>NUCLEOTIDE SEQUENCE [LARGE SCALE GENOMIC DNA]</scope>
    <source>
        <strain evidence="12 13">DY32-46</strain>
    </source>
</reference>
<name>A0A346Y2K2_9ACTN</name>
<dbReference type="InterPro" id="IPR006311">
    <property type="entry name" value="TAT_signal"/>
</dbReference>
<dbReference type="InterPro" id="IPR014105">
    <property type="entry name" value="Carotenoid/retinoid_OxRdtase"/>
</dbReference>
<dbReference type="PANTHER" id="PTHR43734">
    <property type="entry name" value="PHYTOENE DESATURASE"/>
    <property type="match status" value="1"/>
</dbReference>
<evidence type="ECO:0000256" key="8">
    <source>
        <dbReference type="ARBA" id="ARBA00042619"/>
    </source>
</evidence>
<evidence type="ECO:0000313" key="12">
    <source>
        <dbReference type="EMBL" id="AXV08699.1"/>
    </source>
</evidence>
<comment type="similarity">
    <text evidence="5">Belongs to the carotenoid/retinoid oxidoreductase family. CrtP subfamily.</text>
</comment>
<sequence>MSATRRAVVVGAGVGGLATAARLAAAGVSVTVLEQADTVGGKLGLREVDGFRFDTGPSLVTLPWTLAATLEATGVDVEDVLDLQRLDPIARYRFGDGTWLDADAEEARFVRRLEEEVHPGAGVQWTALMDRAAAMWDASADRVLQQPLDGVTDLLRLAADPRDIATIAPHRSLRSLGREHLSDPRLRQLLDRYATYSGSDPRKAPAVLATVAWAERRWGGWYVTGGLRRIGEVLADRVRACGGQIRCGTRVTGVRVAAGPSGDRVSGVSVEGGEVLDADVVVLNADAGQVVQHLLPDRLTSGLRRRLRVAPRSLGGWVMLLGIAVDDAGRAHERLAHHTVLFAERYDEEFDALFGRHPRYADRPTVYVAVADDPAVAPAGHRAVFVLVNAPRTDQVAGPPPGYGDAILALMARRGVDLRDRIVLREERTPADLQRDTLTPGGAIYGTSSNGPLAAFLRPPNNGPAEGLYLVGGSAHPGGGLPLVLMSARIVAEAVLHSA</sequence>
<dbReference type="Gene3D" id="3.50.50.60">
    <property type="entry name" value="FAD/NAD(P)-binding domain"/>
    <property type="match status" value="2"/>
</dbReference>
<protein>
    <recommendedName>
        <fullName evidence="6">4,4'-diaponeurosporene oxygenase</fullName>
    </recommendedName>
    <alternativeName>
        <fullName evidence="7">4,4'-diaponeurosporene oxidase</fullName>
    </alternativeName>
    <alternativeName>
        <fullName evidence="8">Carotenoid oxidase</fullName>
    </alternativeName>
</protein>
<dbReference type="InterPro" id="IPR036188">
    <property type="entry name" value="FAD/NAD-bd_sf"/>
</dbReference>
<evidence type="ECO:0000256" key="5">
    <source>
        <dbReference type="ARBA" id="ARBA00038194"/>
    </source>
</evidence>
<comment type="pathway">
    <text evidence="4">Carotenoid biosynthesis; staphyloxanthin biosynthesis; staphyloxanthin from farnesyl diphosphate: step 3/5.</text>
</comment>
<dbReference type="InterPro" id="IPR002937">
    <property type="entry name" value="Amino_oxidase"/>
</dbReference>
<dbReference type="GO" id="GO:0016491">
    <property type="term" value="F:oxidoreductase activity"/>
    <property type="evidence" value="ECO:0007669"/>
    <property type="project" value="UniProtKB-KW"/>
</dbReference>
<evidence type="ECO:0000256" key="9">
    <source>
        <dbReference type="ARBA" id="ARBA00048532"/>
    </source>
</evidence>
<evidence type="ECO:0000256" key="3">
    <source>
        <dbReference type="ARBA" id="ARBA00023002"/>
    </source>
</evidence>
<comment type="catalytic activity">
    <reaction evidence="9">
        <text>all-trans-4,4'-diaponeurosporene + 2 AH2 + 2 O2 = 4,4'-diaponeurosporenal + 2 A + 3 H2O</text>
        <dbReference type="Rhea" id="RHEA:56104"/>
        <dbReference type="ChEBI" id="CHEBI:13193"/>
        <dbReference type="ChEBI" id="CHEBI:15377"/>
        <dbReference type="ChEBI" id="CHEBI:15379"/>
        <dbReference type="ChEBI" id="CHEBI:17499"/>
        <dbReference type="ChEBI" id="CHEBI:62743"/>
        <dbReference type="ChEBI" id="CHEBI:79065"/>
    </reaction>
</comment>
<dbReference type="AlphaFoldDB" id="A0A346Y2K2"/>
<keyword evidence="3 10" id="KW-0560">Oxidoreductase</keyword>
<keyword evidence="2 10" id="KW-0125">Carotenoid biosynthesis</keyword>
<evidence type="ECO:0000256" key="2">
    <source>
        <dbReference type="ARBA" id="ARBA00022746"/>
    </source>
</evidence>
<dbReference type="Pfam" id="PF01593">
    <property type="entry name" value="Amino_oxidase"/>
    <property type="match status" value="1"/>
</dbReference>
<evidence type="ECO:0000256" key="7">
    <source>
        <dbReference type="ARBA" id="ARBA00041900"/>
    </source>
</evidence>
<evidence type="ECO:0000256" key="1">
    <source>
        <dbReference type="ARBA" id="ARBA00001974"/>
    </source>
</evidence>
<evidence type="ECO:0000259" key="11">
    <source>
        <dbReference type="Pfam" id="PF01593"/>
    </source>
</evidence>
<dbReference type="KEGG" id="euz:DVS28_a4031"/>
<dbReference type="SUPFAM" id="SSF51905">
    <property type="entry name" value="FAD/NAD(P)-binding domain"/>
    <property type="match status" value="1"/>
</dbReference>